<protein>
    <submittedName>
        <fullName evidence="1">Uncharacterized protein</fullName>
    </submittedName>
</protein>
<dbReference type="RefSeq" id="WP_166691131.1">
    <property type="nucleotide sequence ID" value="NZ_WAEL01000001.1"/>
</dbReference>
<dbReference type="Proteomes" id="UP000606008">
    <property type="component" value="Unassembled WGS sequence"/>
</dbReference>
<dbReference type="Pfam" id="PF19856">
    <property type="entry name" value="DUF6331"/>
    <property type="match status" value="1"/>
</dbReference>
<dbReference type="InterPro" id="IPR046294">
    <property type="entry name" value="DUF6331"/>
</dbReference>
<organism evidence="1 2">
    <name type="scientific">Fibrivirga algicola</name>
    <dbReference type="NCBI Taxonomy" id="2950420"/>
    <lineage>
        <taxon>Bacteria</taxon>
        <taxon>Pseudomonadati</taxon>
        <taxon>Bacteroidota</taxon>
        <taxon>Cytophagia</taxon>
        <taxon>Cytophagales</taxon>
        <taxon>Spirosomataceae</taxon>
        <taxon>Fibrivirga</taxon>
    </lineage>
</organism>
<reference evidence="2" key="1">
    <citation type="submission" date="2019-09" db="EMBL/GenBank/DDBJ databases">
        <authorList>
            <person name="Jung D.-H."/>
        </authorList>
    </citation>
    <scope>NUCLEOTIDE SEQUENCE [LARGE SCALE GENOMIC DNA]</scope>
    <source>
        <strain evidence="2">JA-25</strain>
    </source>
</reference>
<evidence type="ECO:0000313" key="1">
    <source>
        <dbReference type="EMBL" id="NID09543.1"/>
    </source>
</evidence>
<dbReference type="EMBL" id="WAEL01000001">
    <property type="protein sequence ID" value="NID09543.1"/>
    <property type="molecule type" value="Genomic_DNA"/>
</dbReference>
<name>A0ABX0QFN5_9BACT</name>
<keyword evidence="2" id="KW-1185">Reference proteome</keyword>
<proteinExistence type="predicted"/>
<reference evidence="2" key="2">
    <citation type="submission" date="2023-07" db="EMBL/GenBank/DDBJ databases">
        <authorList>
            <person name="Jung D.-H."/>
        </authorList>
    </citation>
    <scope>NUCLEOTIDE SEQUENCE [LARGE SCALE GENOMIC DNA]</scope>
    <source>
        <strain evidence="2">JA-25</strain>
    </source>
</reference>
<accession>A0ABX0QFN5</accession>
<comment type="caution">
    <text evidence="1">The sequence shown here is derived from an EMBL/GenBank/DDBJ whole genome shotgun (WGS) entry which is preliminary data.</text>
</comment>
<evidence type="ECO:0000313" key="2">
    <source>
        <dbReference type="Proteomes" id="UP000606008"/>
    </source>
</evidence>
<sequence>MTERERLLIGPDKEIILLEFDYDSSPVLEVDAFLGSYSDDVMLKYANAKDPLGQFWNKAETVCMIACCGIYAFDLWPDNIAKVVQELDKVGLLKQLENLKNQVLNSSEQIVSYYRLNQNFAKVSFLELLNYLITEVKSSSLYK</sequence>
<gene>
    <name evidence="1" type="ORF">F7231_05130</name>
</gene>